<organism evidence="13 14">
    <name type="scientific">Isobaculum melis</name>
    <dbReference type="NCBI Taxonomy" id="142588"/>
    <lineage>
        <taxon>Bacteria</taxon>
        <taxon>Bacillati</taxon>
        <taxon>Bacillota</taxon>
        <taxon>Bacilli</taxon>
        <taxon>Lactobacillales</taxon>
        <taxon>Carnobacteriaceae</taxon>
        <taxon>Isobaculum</taxon>
    </lineage>
</organism>
<dbReference type="Pfam" id="PF02424">
    <property type="entry name" value="ApbE"/>
    <property type="match status" value="1"/>
</dbReference>
<evidence type="ECO:0000256" key="5">
    <source>
        <dbReference type="ARBA" id="ARBA00022723"/>
    </source>
</evidence>
<proteinExistence type="inferred from homology"/>
<name>A0A1H9SGB1_9LACT</name>
<dbReference type="InterPro" id="IPR024932">
    <property type="entry name" value="ApbE"/>
</dbReference>
<evidence type="ECO:0000256" key="1">
    <source>
        <dbReference type="ARBA" id="ARBA00011955"/>
    </source>
</evidence>
<dbReference type="PANTHER" id="PTHR30040:SF2">
    <property type="entry name" value="FAD:PROTEIN FMN TRANSFERASE"/>
    <property type="match status" value="1"/>
</dbReference>
<accession>A0A1H9SGB1</accession>
<evidence type="ECO:0000256" key="11">
    <source>
        <dbReference type="PIRSR" id="PIRSR006268-2"/>
    </source>
</evidence>
<feature type="binding site" evidence="11">
    <location>
        <position position="179"/>
    </location>
    <ligand>
        <name>Mg(2+)</name>
        <dbReference type="ChEBI" id="CHEBI:18420"/>
    </ligand>
</feature>
<keyword evidence="12" id="KW-1003">Cell membrane</keyword>
<dbReference type="Gene3D" id="3.10.520.10">
    <property type="entry name" value="ApbE-like domains"/>
    <property type="match status" value="1"/>
</dbReference>
<dbReference type="Proteomes" id="UP000198948">
    <property type="component" value="Unassembled WGS sequence"/>
</dbReference>
<evidence type="ECO:0000256" key="3">
    <source>
        <dbReference type="ARBA" id="ARBA00022630"/>
    </source>
</evidence>
<dbReference type="PIRSF" id="PIRSF006268">
    <property type="entry name" value="ApbE"/>
    <property type="match status" value="1"/>
</dbReference>
<comment type="catalytic activity">
    <reaction evidence="9 10 12">
        <text>L-threonyl-[protein] + FAD = FMN-L-threonyl-[protein] + AMP + H(+)</text>
        <dbReference type="Rhea" id="RHEA:36847"/>
        <dbReference type="Rhea" id="RHEA-COMP:11060"/>
        <dbReference type="Rhea" id="RHEA-COMP:11061"/>
        <dbReference type="ChEBI" id="CHEBI:15378"/>
        <dbReference type="ChEBI" id="CHEBI:30013"/>
        <dbReference type="ChEBI" id="CHEBI:57692"/>
        <dbReference type="ChEBI" id="CHEBI:74257"/>
        <dbReference type="ChEBI" id="CHEBI:456215"/>
        <dbReference type="EC" id="2.7.1.180"/>
    </reaction>
</comment>
<protein>
    <recommendedName>
        <fullName evidence="2 10">FAD:protein FMN transferase</fullName>
        <ecNumber evidence="1 10">2.7.1.180</ecNumber>
    </recommendedName>
    <alternativeName>
        <fullName evidence="8 10">Flavin transferase</fullName>
    </alternativeName>
</protein>
<dbReference type="EMBL" id="FOHA01000007">
    <property type="protein sequence ID" value="SER84066.1"/>
    <property type="molecule type" value="Genomic_DNA"/>
</dbReference>
<dbReference type="PANTHER" id="PTHR30040">
    <property type="entry name" value="THIAMINE BIOSYNTHESIS LIPOPROTEIN APBE"/>
    <property type="match status" value="1"/>
</dbReference>
<keyword evidence="12 13" id="KW-0449">Lipoprotein</keyword>
<comment type="similarity">
    <text evidence="10 12">Belongs to the ApbE family.</text>
</comment>
<dbReference type="OrthoDB" id="9778595at2"/>
<keyword evidence="7 10" id="KW-0460">Magnesium</keyword>
<dbReference type="GO" id="GO:0046872">
    <property type="term" value="F:metal ion binding"/>
    <property type="evidence" value="ECO:0007669"/>
    <property type="project" value="UniProtKB-UniRule"/>
</dbReference>
<evidence type="ECO:0000313" key="14">
    <source>
        <dbReference type="Proteomes" id="UP000198948"/>
    </source>
</evidence>
<keyword evidence="14" id="KW-1185">Reference proteome</keyword>
<keyword evidence="6 10" id="KW-0274">FAD</keyword>
<evidence type="ECO:0000256" key="8">
    <source>
        <dbReference type="ARBA" id="ARBA00031306"/>
    </source>
</evidence>
<reference evidence="13 14" key="1">
    <citation type="submission" date="2016-10" db="EMBL/GenBank/DDBJ databases">
        <authorList>
            <person name="de Groot N.N."/>
        </authorList>
    </citation>
    <scope>NUCLEOTIDE SEQUENCE [LARGE SCALE GENOMIC DNA]</scope>
    <source>
        <strain evidence="13 14">DSM 13760</strain>
    </source>
</reference>
<evidence type="ECO:0000313" key="13">
    <source>
        <dbReference type="EMBL" id="SER84066.1"/>
    </source>
</evidence>
<feature type="binding site" evidence="11">
    <location>
        <position position="297"/>
    </location>
    <ligand>
        <name>Mg(2+)</name>
        <dbReference type="ChEBI" id="CHEBI:18420"/>
    </ligand>
</feature>
<gene>
    <name evidence="13" type="ORF">SAMN04488559_107104</name>
</gene>
<dbReference type="InterPro" id="IPR003374">
    <property type="entry name" value="ApbE-like_sf"/>
</dbReference>
<dbReference type="SUPFAM" id="SSF143631">
    <property type="entry name" value="ApbE-like"/>
    <property type="match status" value="1"/>
</dbReference>
<dbReference type="GO" id="GO:0005886">
    <property type="term" value="C:plasma membrane"/>
    <property type="evidence" value="ECO:0007669"/>
    <property type="project" value="UniProtKB-SubCell"/>
</dbReference>
<keyword evidence="12" id="KW-0472">Membrane</keyword>
<dbReference type="STRING" id="142588.SAMN04488559_107104"/>
<dbReference type="PROSITE" id="PS51257">
    <property type="entry name" value="PROKAR_LIPOPROTEIN"/>
    <property type="match status" value="1"/>
</dbReference>
<comment type="function">
    <text evidence="12">Flavin transferase that catalyzes the transfer of the FMN moiety of FAD and its covalent binding to the hydroxyl group of a threonine residue in a target flavoprotein.</text>
</comment>
<sequence length="354" mass="38969">MPNKKLKLGIGIFLVLLIVSACGKKEEKGQILTSPYSRREFMMGTVINIKVYNEGKESAIDAAYHRIEELDRKITVSEKGSEVDAINEAAGKEPVKVSDDVYYLIQEGLTYSASSDGSFDSTIGPLTSLWHIGFDDAKKPTQAEINQVLPLIDYQKVTMDDENKTVFLQEAGMELDLGSIAKGYIADEVAKVLEDEGVTKAIVDLGGNLYMVGTNTKDKDWSVGIQDPFLTRGEIIGTIPESNRSIVTSGIYERFVEVDGVKYHHLLDPKTGYPFTNDIVGVSIVSNKSIDGDALSTATFSKGIKGGMAYIEQFEDVEAIFVSVDKEVYITSGLKDKFKLTNDNFVLKDIKDLK</sequence>
<dbReference type="RefSeq" id="WP_092651881.1">
    <property type="nucleotide sequence ID" value="NZ_FOHA01000007.1"/>
</dbReference>
<feature type="binding site" evidence="11">
    <location>
        <position position="293"/>
    </location>
    <ligand>
        <name>Mg(2+)</name>
        <dbReference type="ChEBI" id="CHEBI:18420"/>
    </ligand>
</feature>
<keyword evidence="12" id="KW-0997">Cell inner membrane</keyword>
<evidence type="ECO:0000256" key="9">
    <source>
        <dbReference type="ARBA" id="ARBA00048540"/>
    </source>
</evidence>
<evidence type="ECO:0000256" key="4">
    <source>
        <dbReference type="ARBA" id="ARBA00022679"/>
    </source>
</evidence>
<evidence type="ECO:0000256" key="6">
    <source>
        <dbReference type="ARBA" id="ARBA00022827"/>
    </source>
</evidence>
<keyword evidence="4 10" id="KW-0808">Transferase</keyword>
<comment type="cofactor">
    <cofactor evidence="11">
        <name>Mg(2+)</name>
        <dbReference type="ChEBI" id="CHEBI:18420"/>
    </cofactor>
    <cofactor evidence="11">
        <name>Mn(2+)</name>
        <dbReference type="ChEBI" id="CHEBI:29035"/>
    </cofactor>
    <text evidence="11">Magnesium. Can also use manganese.</text>
</comment>
<dbReference type="EC" id="2.7.1.180" evidence="1 10"/>
<comment type="subcellular location">
    <subcellularLocation>
        <location evidence="12">Cell inner membrane</location>
        <topology evidence="12">Lipid-anchor</topology>
        <orientation evidence="12">Periplasmic side</orientation>
    </subcellularLocation>
</comment>
<evidence type="ECO:0000256" key="7">
    <source>
        <dbReference type="ARBA" id="ARBA00022842"/>
    </source>
</evidence>
<keyword evidence="5 10" id="KW-0479">Metal-binding</keyword>
<evidence type="ECO:0000256" key="10">
    <source>
        <dbReference type="PIRNR" id="PIRNR006268"/>
    </source>
</evidence>
<evidence type="ECO:0000256" key="12">
    <source>
        <dbReference type="RuleBase" id="RU363002"/>
    </source>
</evidence>
<evidence type="ECO:0000256" key="2">
    <source>
        <dbReference type="ARBA" id="ARBA00016337"/>
    </source>
</evidence>
<keyword evidence="3 10" id="KW-0285">Flavoprotein</keyword>
<dbReference type="GO" id="GO:0016740">
    <property type="term" value="F:transferase activity"/>
    <property type="evidence" value="ECO:0007669"/>
    <property type="project" value="UniProtKB-UniRule"/>
</dbReference>
<dbReference type="AlphaFoldDB" id="A0A1H9SGB1"/>